<name>A0AA89BTB6_PINIB</name>
<dbReference type="Gene3D" id="3.30.40.10">
    <property type="entry name" value="Zinc/RING finger domain, C3HC4 (zinc finger)"/>
    <property type="match status" value="1"/>
</dbReference>
<dbReference type="Proteomes" id="UP001186944">
    <property type="component" value="Unassembled WGS sequence"/>
</dbReference>
<dbReference type="PANTHER" id="PTHR47665">
    <property type="entry name" value="HISTONE DEACETYLASE-LIKE PROTEIN"/>
    <property type="match status" value="1"/>
</dbReference>
<feature type="compositionally biased region" description="Polar residues" evidence="2">
    <location>
        <begin position="81"/>
        <end position="94"/>
    </location>
</feature>
<dbReference type="EMBL" id="VSWD01000009">
    <property type="protein sequence ID" value="KAK3093700.1"/>
    <property type="molecule type" value="Genomic_DNA"/>
</dbReference>
<dbReference type="InterPro" id="IPR001607">
    <property type="entry name" value="Znf_UBP"/>
</dbReference>
<dbReference type="GO" id="GO:0008270">
    <property type="term" value="F:zinc ion binding"/>
    <property type="evidence" value="ECO:0007669"/>
    <property type="project" value="UniProtKB-KW"/>
</dbReference>
<organism evidence="4 5">
    <name type="scientific">Pinctada imbricata</name>
    <name type="common">Atlantic pearl-oyster</name>
    <name type="synonym">Pinctada martensii</name>
    <dbReference type="NCBI Taxonomy" id="66713"/>
    <lineage>
        <taxon>Eukaryota</taxon>
        <taxon>Metazoa</taxon>
        <taxon>Spiralia</taxon>
        <taxon>Lophotrochozoa</taxon>
        <taxon>Mollusca</taxon>
        <taxon>Bivalvia</taxon>
        <taxon>Autobranchia</taxon>
        <taxon>Pteriomorphia</taxon>
        <taxon>Pterioida</taxon>
        <taxon>Pterioidea</taxon>
        <taxon>Pteriidae</taxon>
        <taxon>Pinctada</taxon>
    </lineage>
</organism>
<evidence type="ECO:0000259" key="3">
    <source>
        <dbReference type="PROSITE" id="PS50271"/>
    </source>
</evidence>
<dbReference type="PANTHER" id="PTHR47665:SF1">
    <property type="entry name" value="HISTONE DEACETYLASE-LIKE PROTEIN"/>
    <property type="match status" value="1"/>
</dbReference>
<protein>
    <recommendedName>
        <fullName evidence="3">UBP-type domain-containing protein</fullName>
    </recommendedName>
</protein>
<feature type="domain" description="UBP-type" evidence="3">
    <location>
        <begin position="138"/>
        <end position="237"/>
    </location>
</feature>
<keyword evidence="1" id="KW-0479">Metal-binding</keyword>
<accession>A0AA89BTB6</accession>
<feature type="region of interest" description="Disordered" evidence="2">
    <location>
        <begin position="79"/>
        <end position="104"/>
    </location>
</feature>
<keyword evidence="1" id="KW-0863">Zinc-finger</keyword>
<dbReference type="PROSITE" id="PS50271">
    <property type="entry name" value="ZF_UBP"/>
    <property type="match status" value="1"/>
</dbReference>
<dbReference type="SUPFAM" id="SSF57850">
    <property type="entry name" value="RING/U-box"/>
    <property type="match status" value="1"/>
</dbReference>
<evidence type="ECO:0000313" key="5">
    <source>
        <dbReference type="Proteomes" id="UP001186944"/>
    </source>
</evidence>
<sequence length="269" mass="30702">MKFEYLTDSNTYFRFIHVPTWTGRLQIYTDSGTPISELDRLEFTDFRVRPTRACRLQRLQSKTDSGTPTSELDRLGHRLQSPMSDQPSGSQSGKQDGDDSQRGATACVQQKVSVSAFEAMKAMQEQGHTEMFAVSPLRWCPHLETVKPIPDDGIDTGLPCETCGDASENWICLVCYKVYCSRFVQEHMLMHGLETQHLMCLSFSDLSVWCYGCDHYIDNEVSYMYVTVHDVEAQYLILLYKYSSIDLSDGPLYKDKEMSNIHILSLILV</sequence>
<proteinExistence type="predicted"/>
<dbReference type="AlphaFoldDB" id="A0AA89BTB6"/>
<evidence type="ECO:0000256" key="1">
    <source>
        <dbReference type="PROSITE-ProRule" id="PRU00502"/>
    </source>
</evidence>
<keyword evidence="1" id="KW-0862">Zinc</keyword>
<keyword evidence="5" id="KW-1185">Reference proteome</keyword>
<reference evidence="4" key="1">
    <citation type="submission" date="2019-08" db="EMBL/GenBank/DDBJ databases">
        <title>The improved chromosome-level genome for the pearl oyster Pinctada fucata martensii using PacBio sequencing and Hi-C.</title>
        <authorList>
            <person name="Zheng Z."/>
        </authorList>
    </citation>
    <scope>NUCLEOTIDE SEQUENCE</scope>
    <source>
        <strain evidence="4">ZZ-2019</strain>
        <tissue evidence="4">Adductor muscle</tissue>
    </source>
</reference>
<evidence type="ECO:0000256" key="2">
    <source>
        <dbReference type="SAM" id="MobiDB-lite"/>
    </source>
</evidence>
<evidence type="ECO:0000313" key="4">
    <source>
        <dbReference type="EMBL" id="KAK3093700.1"/>
    </source>
</evidence>
<dbReference type="Pfam" id="PF02148">
    <property type="entry name" value="zf-UBP"/>
    <property type="match status" value="1"/>
</dbReference>
<dbReference type="InterPro" id="IPR013083">
    <property type="entry name" value="Znf_RING/FYVE/PHD"/>
</dbReference>
<gene>
    <name evidence="4" type="ORF">FSP39_019032</name>
</gene>
<dbReference type="SMART" id="SM00290">
    <property type="entry name" value="ZnF_UBP"/>
    <property type="match status" value="1"/>
</dbReference>
<comment type="caution">
    <text evidence="4">The sequence shown here is derived from an EMBL/GenBank/DDBJ whole genome shotgun (WGS) entry which is preliminary data.</text>
</comment>